<keyword evidence="7 8" id="KW-0472">Membrane</keyword>
<accession>A0ABS3KCX4</accession>
<evidence type="ECO:0000256" key="7">
    <source>
        <dbReference type="ARBA" id="ARBA00023136"/>
    </source>
</evidence>
<dbReference type="PANTHER" id="PTHR33908:SF11">
    <property type="entry name" value="MEMBRANE PROTEIN"/>
    <property type="match status" value="1"/>
</dbReference>
<evidence type="ECO:0000256" key="3">
    <source>
        <dbReference type="ARBA" id="ARBA00022676"/>
    </source>
</evidence>
<feature type="domain" description="Glycosyltransferase RgtA/B/C/D-like" evidence="9">
    <location>
        <begin position="49"/>
        <end position="210"/>
    </location>
</feature>
<keyword evidence="3" id="KW-0328">Glycosyltransferase</keyword>
<evidence type="ECO:0000256" key="1">
    <source>
        <dbReference type="ARBA" id="ARBA00004651"/>
    </source>
</evidence>
<gene>
    <name evidence="10" type="ORF">IAI60_11895</name>
</gene>
<organism evidence="10 11">
    <name type="scientific">Roseomonas marmotae</name>
    <dbReference type="NCBI Taxonomy" id="2768161"/>
    <lineage>
        <taxon>Bacteria</taxon>
        <taxon>Pseudomonadati</taxon>
        <taxon>Pseudomonadota</taxon>
        <taxon>Alphaproteobacteria</taxon>
        <taxon>Acetobacterales</taxon>
        <taxon>Roseomonadaceae</taxon>
        <taxon>Roseomonas</taxon>
    </lineage>
</organism>
<comment type="subcellular location">
    <subcellularLocation>
        <location evidence="1">Cell membrane</location>
        <topology evidence="1">Multi-pass membrane protein</topology>
    </subcellularLocation>
</comment>
<feature type="transmembrane region" description="Helical" evidence="8">
    <location>
        <begin position="191"/>
        <end position="210"/>
    </location>
</feature>
<keyword evidence="2" id="KW-1003">Cell membrane</keyword>
<proteinExistence type="predicted"/>
<reference evidence="10 11" key="1">
    <citation type="submission" date="2020-09" db="EMBL/GenBank/DDBJ databases">
        <title>Roseomonas.</title>
        <authorList>
            <person name="Zhu W."/>
        </authorList>
    </citation>
    <scope>NUCLEOTIDE SEQUENCE [LARGE SCALE GENOMIC DNA]</scope>
    <source>
        <strain evidence="10 11">1311</strain>
    </source>
</reference>
<evidence type="ECO:0000313" key="10">
    <source>
        <dbReference type="EMBL" id="MBO1075309.1"/>
    </source>
</evidence>
<evidence type="ECO:0000259" key="9">
    <source>
        <dbReference type="Pfam" id="PF13231"/>
    </source>
</evidence>
<keyword evidence="5 8" id="KW-0812">Transmembrane</keyword>
<feature type="transmembrane region" description="Helical" evidence="8">
    <location>
        <begin position="328"/>
        <end position="347"/>
    </location>
</feature>
<evidence type="ECO:0000256" key="8">
    <source>
        <dbReference type="SAM" id="Phobius"/>
    </source>
</evidence>
<name>A0ABS3KCX4_9PROT</name>
<dbReference type="InterPro" id="IPR038731">
    <property type="entry name" value="RgtA/B/C-like"/>
</dbReference>
<dbReference type="EMBL" id="JACTNF010000011">
    <property type="protein sequence ID" value="MBO1075309.1"/>
    <property type="molecule type" value="Genomic_DNA"/>
</dbReference>
<evidence type="ECO:0000256" key="2">
    <source>
        <dbReference type="ARBA" id="ARBA00022475"/>
    </source>
</evidence>
<sequence length="483" mass="51682">MARAVNRRWLWALAALTALRLVAAALLPVSPDEAYYWVWGRALAPGYYDHPPMVALWTALGTGLLGDDALGIRLLAPLGLAAASILLARAGDALFPGRAVGPWAAALLNATLLFSAGSVLMTPDTPLLVFWCAALWAAAKLHATGKGHWWLVFGAFAGLALLSKYTALLLGFGVVLWVLVQPDMRRWLLRWQLWAGGAIALLCFAPVIWWNAQHDWVSFAKQGGRAGAQSTGSALRYLGELLGGQAALATPLIFLFCVVGVFLGFRAWLRRRDAATGLLLCLTLPATLLFLWQATGSRVQGNWPAILYPSACIAAAAYLGPGWRRWKVAGVAFGLVVTLLALVQGVFSPVPLPRRSDPTLARLGGWPGFAAEVDKARLALGAQFVAAEEYGLASELALHLPPGTPVVALGDRWDLFELPSPPPGQVGLLVRSERRGGPPLWPGAQQSGGVVRARDGIEAERYRLHTVLVSAGDPPLALLPSRR</sequence>
<dbReference type="Proteomes" id="UP001518990">
    <property type="component" value="Unassembled WGS sequence"/>
</dbReference>
<dbReference type="InterPro" id="IPR050297">
    <property type="entry name" value="LipidA_mod_glycosyltrf_83"/>
</dbReference>
<keyword evidence="4" id="KW-0808">Transferase</keyword>
<feature type="transmembrane region" description="Helical" evidence="8">
    <location>
        <begin position="301"/>
        <end position="321"/>
    </location>
</feature>
<evidence type="ECO:0000256" key="6">
    <source>
        <dbReference type="ARBA" id="ARBA00022989"/>
    </source>
</evidence>
<comment type="caution">
    <text evidence="10">The sequence shown here is derived from an EMBL/GenBank/DDBJ whole genome shotgun (WGS) entry which is preliminary data.</text>
</comment>
<feature type="transmembrane region" description="Helical" evidence="8">
    <location>
        <begin position="246"/>
        <end position="265"/>
    </location>
</feature>
<dbReference type="PANTHER" id="PTHR33908">
    <property type="entry name" value="MANNOSYLTRANSFERASE YKCB-RELATED"/>
    <property type="match status" value="1"/>
</dbReference>
<protein>
    <submittedName>
        <fullName evidence="10">Glycosyltransferase family 39 protein</fullName>
    </submittedName>
</protein>
<keyword evidence="6 8" id="KW-1133">Transmembrane helix</keyword>
<feature type="transmembrane region" description="Helical" evidence="8">
    <location>
        <begin position="277"/>
        <end position="295"/>
    </location>
</feature>
<dbReference type="Pfam" id="PF13231">
    <property type="entry name" value="PMT_2"/>
    <property type="match status" value="1"/>
</dbReference>
<keyword evidence="11" id="KW-1185">Reference proteome</keyword>
<evidence type="ECO:0000313" key="11">
    <source>
        <dbReference type="Proteomes" id="UP001518990"/>
    </source>
</evidence>
<evidence type="ECO:0000256" key="5">
    <source>
        <dbReference type="ARBA" id="ARBA00022692"/>
    </source>
</evidence>
<feature type="transmembrane region" description="Helical" evidence="8">
    <location>
        <begin position="70"/>
        <end position="88"/>
    </location>
</feature>
<feature type="transmembrane region" description="Helical" evidence="8">
    <location>
        <begin position="100"/>
        <end position="121"/>
    </location>
</feature>
<evidence type="ECO:0000256" key="4">
    <source>
        <dbReference type="ARBA" id="ARBA00022679"/>
    </source>
</evidence>
<feature type="transmembrane region" description="Helical" evidence="8">
    <location>
        <begin position="149"/>
        <end position="179"/>
    </location>
</feature>